<dbReference type="InterPro" id="IPR002052">
    <property type="entry name" value="DNA_methylase_N6_adenine_CS"/>
</dbReference>
<dbReference type="InterPro" id="IPR040758">
    <property type="entry name" value="PrmC_N"/>
</dbReference>
<feature type="binding site" evidence="5">
    <location>
        <position position="144"/>
    </location>
    <ligand>
        <name>S-adenosyl-L-methionine</name>
        <dbReference type="ChEBI" id="CHEBI:59789"/>
    </ligand>
</feature>
<dbReference type="GO" id="GO:0003676">
    <property type="term" value="F:nucleic acid binding"/>
    <property type="evidence" value="ECO:0007669"/>
    <property type="project" value="InterPro"/>
</dbReference>
<dbReference type="HAMAP" id="MF_02126">
    <property type="entry name" value="RF_methyltr_PrmC"/>
    <property type="match status" value="1"/>
</dbReference>
<evidence type="ECO:0000259" key="6">
    <source>
        <dbReference type="Pfam" id="PF05175"/>
    </source>
</evidence>
<dbReference type="NCBIfam" id="TIGR03534">
    <property type="entry name" value="RF_mod_PrmC"/>
    <property type="match status" value="1"/>
</dbReference>
<feature type="domain" description="Methyltransferase small" evidence="6">
    <location>
        <begin position="103"/>
        <end position="196"/>
    </location>
</feature>
<sequence>MQSLLDILQKTTAFFQQKGVPQARLDAELILAHALGCRRLDLYLQFERLLSDDELAAMRPMVARRGKREPLQYILGEAHFHGLVLRADPRALIPRPETEELIELLASRFAAVPPVSICDLGTGTGAIALSLATVFPQAQVTAVDASSAALELATENARAAGVAERVRFVESDWFGALGGERFSLIVSNPPYLTEQEWEQAEPEVRDWEPQSALTAGPDGLDDYRKIIATAPAHLDAGGWLALETGIAQHAALEELARAAGFAEVESLPDLSKRERFFLARMGC</sequence>
<proteinExistence type="inferred from homology"/>
<dbReference type="GO" id="GO:0102559">
    <property type="term" value="F:peptide chain release factor N(5)-glutamine methyltransferase activity"/>
    <property type="evidence" value="ECO:0007669"/>
    <property type="project" value="UniProtKB-EC"/>
</dbReference>
<dbReference type="Pfam" id="PF05175">
    <property type="entry name" value="MTS"/>
    <property type="match status" value="1"/>
</dbReference>
<dbReference type="SUPFAM" id="SSF53335">
    <property type="entry name" value="S-adenosyl-L-methionine-dependent methyltransferases"/>
    <property type="match status" value="1"/>
</dbReference>
<feature type="binding site" evidence="5">
    <location>
        <position position="173"/>
    </location>
    <ligand>
        <name>S-adenosyl-L-methionine</name>
        <dbReference type="ChEBI" id="CHEBI:59789"/>
    </ligand>
</feature>
<dbReference type="InterPro" id="IPR007848">
    <property type="entry name" value="Small_mtfrase_dom"/>
</dbReference>
<evidence type="ECO:0000256" key="5">
    <source>
        <dbReference type="HAMAP-Rule" id="MF_02126"/>
    </source>
</evidence>
<reference evidence="8 9" key="1">
    <citation type="submission" date="2020-07" db="EMBL/GenBank/DDBJ databases">
        <authorList>
            <person name="Feng X."/>
        </authorList>
    </citation>
    <scope>NUCLEOTIDE SEQUENCE [LARGE SCALE GENOMIC DNA]</scope>
    <source>
        <strain evidence="8 9">JCM31066</strain>
    </source>
</reference>
<dbReference type="RefSeq" id="WP_185676074.1">
    <property type="nucleotide sequence ID" value="NZ_JACHVB010000035.1"/>
</dbReference>
<keyword evidence="9" id="KW-1185">Reference proteome</keyword>
<dbReference type="Gene3D" id="1.10.8.10">
    <property type="entry name" value="DNA helicase RuvA subunit, C-terminal domain"/>
    <property type="match status" value="1"/>
</dbReference>
<dbReference type="Proteomes" id="UP000546464">
    <property type="component" value="Unassembled WGS sequence"/>
</dbReference>
<gene>
    <name evidence="5 8" type="primary">prmC</name>
    <name evidence="8" type="ORF">H5P28_12660</name>
</gene>
<dbReference type="InterPro" id="IPR019874">
    <property type="entry name" value="RF_methyltr_PrmC"/>
</dbReference>
<dbReference type="Gene3D" id="3.40.50.150">
    <property type="entry name" value="Vaccinia Virus protein VP39"/>
    <property type="match status" value="1"/>
</dbReference>
<evidence type="ECO:0000259" key="7">
    <source>
        <dbReference type="Pfam" id="PF17827"/>
    </source>
</evidence>
<feature type="binding site" evidence="5">
    <location>
        <begin position="188"/>
        <end position="191"/>
    </location>
    <ligand>
        <name>substrate</name>
    </ligand>
</feature>
<evidence type="ECO:0000256" key="1">
    <source>
        <dbReference type="ARBA" id="ARBA00022603"/>
    </source>
</evidence>
<feature type="binding site" evidence="5">
    <location>
        <begin position="121"/>
        <end position="125"/>
    </location>
    <ligand>
        <name>S-adenosyl-L-methionine</name>
        <dbReference type="ChEBI" id="CHEBI:59789"/>
    </ligand>
</feature>
<organism evidence="8 9">
    <name type="scientific">Ruficoccus amylovorans</name>
    <dbReference type="NCBI Taxonomy" id="1804625"/>
    <lineage>
        <taxon>Bacteria</taxon>
        <taxon>Pseudomonadati</taxon>
        <taxon>Verrucomicrobiota</taxon>
        <taxon>Opitutia</taxon>
        <taxon>Puniceicoccales</taxon>
        <taxon>Cerasicoccaceae</taxon>
        <taxon>Ruficoccus</taxon>
    </lineage>
</organism>
<dbReference type="EC" id="2.1.1.297" evidence="5"/>
<dbReference type="PROSITE" id="PS00092">
    <property type="entry name" value="N6_MTASE"/>
    <property type="match status" value="1"/>
</dbReference>
<accession>A0A842HIU2</accession>
<name>A0A842HIU2_9BACT</name>
<dbReference type="InterPro" id="IPR050320">
    <property type="entry name" value="N5-glutamine_MTase"/>
</dbReference>
<dbReference type="InterPro" id="IPR004556">
    <property type="entry name" value="HemK-like"/>
</dbReference>
<comment type="caution">
    <text evidence="8">The sequence shown here is derived from an EMBL/GenBank/DDBJ whole genome shotgun (WGS) entry which is preliminary data.</text>
</comment>
<dbReference type="EMBL" id="JACHVB010000035">
    <property type="protein sequence ID" value="MBC2595111.1"/>
    <property type="molecule type" value="Genomic_DNA"/>
</dbReference>
<dbReference type="AlphaFoldDB" id="A0A842HIU2"/>
<dbReference type="GO" id="GO:0032259">
    <property type="term" value="P:methylation"/>
    <property type="evidence" value="ECO:0007669"/>
    <property type="project" value="UniProtKB-KW"/>
</dbReference>
<dbReference type="CDD" id="cd02440">
    <property type="entry name" value="AdoMet_MTases"/>
    <property type="match status" value="1"/>
</dbReference>
<evidence type="ECO:0000313" key="8">
    <source>
        <dbReference type="EMBL" id="MBC2595111.1"/>
    </source>
</evidence>
<evidence type="ECO:0000256" key="2">
    <source>
        <dbReference type="ARBA" id="ARBA00022679"/>
    </source>
</evidence>
<dbReference type="PANTHER" id="PTHR18895:SF74">
    <property type="entry name" value="MTRF1L RELEASE FACTOR GLUTAMINE METHYLTRANSFERASE"/>
    <property type="match status" value="1"/>
</dbReference>
<keyword evidence="2 5" id="KW-0808">Transferase</keyword>
<keyword evidence="3 5" id="KW-0949">S-adenosyl-L-methionine</keyword>
<protein>
    <recommendedName>
        <fullName evidence="5">Release factor glutamine methyltransferase</fullName>
        <shortName evidence="5">RF MTase</shortName>
        <ecNumber evidence="5">2.1.1.297</ecNumber>
    </recommendedName>
    <alternativeName>
        <fullName evidence="5">N5-glutamine methyltransferase PrmC</fullName>
    </alternativeName>
    <alternativeName>
        <fullName evidence="5">Protein-(glutamine-N5) MTase PrmC</fullName>
    </alternativeName>
    <alternativeName>
        <fullName evidence="5">Protein-glutamine N-methyltransferase PrmC</fullName>
    </alternativeName>
</protein>
<comment type="function">
    <text evidence="5">Methylates the class 1 translation termination release factors RF1/PrfA and RF2/PrfB on the glutamine residue of the universally conserved GGQ motif.</text>
</comment>
<dbReference type="FunFam" id="3.40.50.150:FF:000053">
    <property type="entry name" value="Release factor glutamine methyltransferase"/>
    <property type="match status" value="1"/>
</dbReference>
<feature type="domain" description="Release factor glutamine methyltransferase N-terminal" evidence="7">
    <location>
        <begin position="6"/>
        <end position="76"/>
    </location>
</feature>
<keyword evidence="1 5" id="KW-0489">Methyltransferase</keyword>
<evidence type="ECO:0000256" key="3">
    <source>
        <dbReference type="ARBA" id="ARBA00022691"/>
    </source>
</evidence>
<evidence type="ECO:0000313" key="9">
    <source>
        <dbReference type="Proteomes" id="UP000546464"/>
    </source>
</evidence>
<feature type="binding site" evidence="5">
    <location>
        <position position="188"/>
    </location>
    <ligand>
        <name>S-adenosyl-L-methionine</name>
        <dbReference type="ChEBI" id="CHEBI:59789"/>
    </ligand>
</feature>
<dbReference type="PANTHER" id="PTHR18895">
    <property type="entry name" value="HEMK METHYLTRANSFERASE"/>
    <property type="match status" value="1"/>
</dbReference>
<comment type="catalytic activity">
    <reaction evidence="4 5">
        <text>L-glutaminyl-[peptide chain release factor] + S-adenosyl-L-methionine = N(5)-methyl-L-glutaminyl-[peptide chain release factor] + S-adenosyl-L-homocysteine + H(+)</text>
        <dbReference type="Rhea" id="RHEA:42896"/>
        <dbReference type="Rhea" id="RHEA-COMP:10271"/>
        <dbReference type="Rhea" id="RHEA-COMP:10272"/>
        <dbReference type="ChEBI" id="CHEBI:15378"/>
        <dbReference type="ChEBI" id="CHEBI:30011"/>
        <dbReference type="ChEBI" id="CHEBI:57856"/>
        <dbReference type="ChEBI" id="CHEBI:59789"/>
        <dbReference type="ChEBI" id="CHEBI:61891"/>
        <dbReference type="EC" id="2.1.1.297"/>
    </reaction>
</comment>
<comment type="similarity">
    <text evidence="5">Belongs to the protein N5-glutamine methyltransferase family. PrmC subfamily.</text>
</comment>
<dbReference type="InterPro" id="IPR029063">
    <property type="entry name" value="SAM-dependent_MTases_sf"/>
</dbReference>
<evidence type="ECO:0000256" key="4">
    <source>
        <dbReference type="ARBA" id="ARBA00048391"/>
    </source>
</evidence>
<dbReference type="NCBIfam" id="TIGR00536">
    <property type="entry name" value="hemK_fam"/>
    <property type="match status" value="1"/>
</dbReference>
<dbReference type="Pfam" id="PF17827">
    <property type="entry name" value="PrmC_N"/>
    <property type="match status" value="1"/>
</dbReference>